<proteinExistence type="predicted"/>
<gene>
    <name evidence="1" type="ORF">TNCT_511211</name>
</gene>
<protein>
    <submittedName>
        <fullName evidence="1">Uncharacterized protein</fullName>
    </submittedName>
</protein>
<organism evidence="1 2">
    <name type="scientific">Trichonephila clavata</name>
    <name type="common">Joro spider</name>
    <name type="synonym">Nephila clavata</name>
    <dbReference type="NCBI Taxonomy" id="2740835"/>
    <lineage>
        <taxon>Eukaryota</taxon>
        <taxon>Metazoa</taxon>
        <taxon>Ecdysozoa</taxon>
        <taxon>Arthropoda</taxon>
        <taxon>Chelicerata</taxon>
        <taxon>Arachnida</taxon>
        <taxon>Araneae</taxon>
        <taxon>Araneomorphae</taxon>
        <taxon>Entelegynae</taxon>
        <taxon>Araneoidea</taxon>
        <taxon>Nephilidae</taxon>
        <taxon>Trichonephila</taxon>
    </lineage>
</organism>
<dbReference type="Proteomes" id="UP000887116">
    <property type="component" value="Unassembled WGS sequence"/>
</dbReference>
<evidence type="ECO:0000313" key="1">
    <source>
        <dbReference type="EMBL" id="GFR22215.1"/>
    </source>
</evidence>
<evidence type="ECO:0000313" key="2">
    <source>
        <dbReference type="Proteomes" id="UP000887116"/>
    </source>
</evidence>
<reference evidence="1" key="1">
    <citation type="submission" date="2020-07" db="EMBL/GenBank/DDBJ databases">
        <title>Multicomponent nature underlies the extraordinary mechanical properties of spider dragline silk.</title>
        <authorList>
            <person name="Kono N."/>
            <person name="Nakamura H."/>
            <person name="Mori M."/>
            <person name="Yoshida Y."/>
            <person name="Ohtoshi R."/>
            <person name="Malay A.D."/>
            <person name="Moran D.A.P."/>
            <person name="Tomita M."/>
            <person name="Numata K."/>
            <person name="Arakawa K."/>
        </authorList>
    </citation>
    <scope>NUCLEOTIDE SEQUENCE</scope>
</reference>
<comment type="caution">
    <text evidence="1">The sequence shown here is derived from an EMBL/GenBank/DDBJ whole genome shotgun (WGS) entry which is preliminary data.</text>
</comment>
<sequence>MTFLQKIQLWTRPHKVAPAFQDYSLLFFPDLLSLEANRGKQLVNKSLYKNFLSSYDATTRIFTTKVEIIILEAKNHKALSSI</sequence>
<dbReference type="EMBL" id="BMAO01008266">
    <property type="protein sequence ID" value="GFR22215.1"/>
    <property type="molecule type" value="Genomic_DNA"/>
</dbReference>
<accession>A0A8X6J6E7</accession>
<name>A0A8X6J6E7_TRICU</name>
<keyword evidence="2" id="KW-1185">Reference proteome</keyword>
<dbReference type="AlphaFoldDB" id="A0A8X6J6E7"/>